<organism evidence="3 4">
    <name type="scientific">Conidiobolus coronatus (strain ATCC 28846 / CBS 209.66 / NRRL 28638)</name>
    <name type="common">Delacroixia coronata</name>
    <dbReference type="NCBI Taxonomy" id="796925"/>
    <lineage>
        <taxon>Eukaryota</taxon>
        <taxon>Fungi</taxon>
        <taxon>Fungi incertae sedis</taxon>
        <taxon>Zoopagomycota</taxon>
        <taxon>Entomophthoromycotina</taxon>
        <taxon>Entomophthoromycetes</taxon>
        <taxon>Entomophthorales</taxon>
        <taxon>Ancylistaceae</taxon>
        <taxon>Conidiobolus</taxon>
    </lineage>
</organism>
<dbReference type="Pfam" id="PF03221">
    <property type="entry name" value="HTH_Tnp_Tc5"/>
    <property type="match status" value="1"/>
</dbReference>
<proteinExistence type="predicted"/>
<dbReference type="Gene3D" id="1.10.10.60">
    <property type="entry name" value="Homeodomain-like"/>
    <property type="match status" value="1"/>
</dbReference>
<dbReference type="InterPro" id="IPR009057">
    <property type="entry name" value="Homeodomain-like_sf"/>
</dbReference>
<evidence type="ECO:0000313" key="4">
    <source>
        <dbReference type="Proteomes" id="UP000070444"/>
    </source>
</evidence>
<dbReference type="PROSITE" id="PS51253">
    <property type="entry name" value="HTH_CENPB"/>
    <property type="match status" value="1"/>
</dbReference>
<dbReference type="PANTHER" id="PTHR19303">
    <property type="entry name" value="TRANSPOSON"/>
    <property type="match status" value="1"/>
</dbReference>
<evidence type="ECO:0000259" key="2">
    <source>
        <dbReference type="PROSITE" id="PS51253"/>
    </source>
</evidence>
<name>A0A137NYR9_CONC2</name>
<dbReference type="GO" id="GO:0005634">
    <property type="term" value="C:nucleus"/>
    <property type="evidence" value="ECO:0007669"/>
    <property type="project" value="TreeGrafter"/>
</dbReference>
<dbReference type="InterPro" id="IPR004875">
    <property type="entry name" value="DDE_SF_endonuclease_dom"/>
</dbReference>
<keyword evidence="1" id="KW-0238">DNA-binding</keyword>
<dbReference type="SUPFAM" id="SSF46689">
    <property type="entry name" value="Homeodomain-like"/>
    <property type="match status" value="1"/>
</dbReference>
<dbReference type="InterPro" id="IPR050863">
    <property type="entry name" value="CenT-Element_Derived"/>
</dbReference>
<protein>
    <submittedName>
        <fullName evidence="3">DDE-domain-containing protein</fullName>
    </submittedName>
</protein>
<sequence>MKQTPENRVYESQEEIVTAKYKTTLDFKTRLKVIKKHLNEPYLTLSNLKNWLYNTERLRVHENTISRIISNINMLLSSKNLRLNQRREKSCKFPKMESALFKWIKKYKQIAPTPRFIIKEIALELCKNIGEPGWQTFTASNGWFNNFIKRYGLKRFKNHGEANSVSEKKVKQELEKINAITKQYSSPNIFNIDESCLFYKQFDDVTYSSERRNGCKKSKQRYTIFFCTNSTGMEKLPVCVISKAAKPLPFRNIDLSKFRFNYYFSENSWMVKEIFCTWIKDFDQKMQGRKVLLLMDNFGSHKLNNIELRRLKLQNTRILYLPKNTTSKLQPLDQGIISSFKSHYKSRYIHKWIANIRNRVYNPEQLNILESIIMAIGAWDLEVTPKTINNCFKSTGIESKDKFGPLTKAITLYMENDLLRQKERKKLNLSYILS</sequence>
<evidence type="ECO:0000256" key="1">
    <source>
        <dbReference type="ARBA" id="ARBA00023125"/>
    </source>
</evidence>
<dbReference type="STRING" id="796925.A0A137NYR9"/>
<evidence type="ECO:0000313" key="3">
    <source>
        <dbReference type="EMBL" id="KXN67759.1"/>
    </source>
</evidence>
<dbReference type="PANTHER" id="PTHR19303:SF73">
    <property type="entry name" value="PROTEIN PDC2"/>
    <property type="match status" value="1"/>
</dbReference>
<dbReference type="InterPro" id="IPR006600">
    <property type="entry name" value="HTH_CenpB_DNA-bd_dom"/>
</dbReference>
<dbReference type="SMART" id="SM00674">
    <property type="entry name" value="CENPB"/>
    <property type="match status" value="1"/>
</dbReference>
<keyword evidence="4" id="KW-1185">Reference proteome</keyword>
<gene>
    <name evidence="3" type="ORF">CONCODRAFT_10117</name>
</gene>
<accession>A0A137NYR9</accession>
<dbReference type="AlphaFoldDB" id="A0A137NYR9"/>
<dbReference type="OrthoDB" id="162969at2759"/>
<feature type="domain" description="HTH CENPB-type" evidence="2">
    <location>
        <begin position="84"/>
        <end position="157"/>
    </location>
</feature>
<dbReference type="GO" id="GO:0003677">
    <property type="term" value="F:DNA binding"/>
    <property type="evidence" value="ECO:0007669"/>
    <property type="project" value="UniProtKB-KW"/>
</dbReference>
<dbReference type="Proteomes" id="UP000070444">
    <property type="component" value="Unassembled WGS sequence"/>
</dbReference>
<reference evidence="3 4" key="1">
    <citation type="journal article" date="2015" name="Genome Biol. Evol.">
        <title>Phylogenomic analyses indicate that early fungi evolved digesting cell walls of algal ancestors of land plants.</title>
        <authorList>
            <person name="Chang Y."/>
            <person name="Wang S."/>
            <person name="Sekimoto S."/>
            <person name="Aerts A.L."/>
            <person name="Choi C."/>
            <person name="Clum A."/>
            <person name="LaButti K.M."/>
            <person name="Lindquist E.A."/>
            <person name="Yee Ngan C."/>
            <person name="Ohm R.A."/>
            <person name="Salamov A.A."/>
            <person name="Grigoriev I.V."/>
            <person name="Spatafora J.W."/>
            <person name="Berbee M.L."/>
        </authorList>
    </citation>
    <scope>NUCLEOTIDE SEQUENCE [LARGE SCALE GENOMIC DNA]</scope>
    <source>
        <strain evidence="3 4">NRRL 28638</strain>
    </source>
</reference>
<dbReference type="Pfam" id="PF03184">
    <property type="entry name" value="DDE_1"/>
    <property type="match status" value="1"/>
</dbReference>
<dbReference type="EMBL" id="KQ964614">
    <property type="protein sequence ID" value="KXN67759.1"/>
    <property type="molecule type" value="Genomic_DNA"/>
</dbReference>